<dbReference type="InterPro" id="IPR031325">
    <property type="entry name" value="RHS_repeat"/>
</dbReference>
<feature type="region of interest" description="Disordered" evidence="1">
    <location>
        <begin position="153"/>
        <end position="224"/>
    </location>
</feature>
<dbReference type="AlphaFoldDB" id="A0A7C8FW03"/>
<evidence type="ECO:0000259" key="3">
    <source>
        <dbReference type="Pfam" id="PF13240"/>
    </source>
</evidence>
<proteinExistence type="predicted"/>
<dbReference type="NCBIfam" id="TIGR01643">
    <property type="entry name" value="YD_repeat_2x"/>
    <property type="match status" value="1"/>
</dbReference>
<evidence type="ECO:0000256" key="2">
    <source>
        <dbReference type="SAM" id="Phobius"/>
    </source>
</evidence>
<keyword evidence="5" id="KW-1185">Reference proteome</keyword>
<comment type="caution">
    <text evidence="4">The sequence shown here is derived from an EMBL/GenBank/DDBJ whole genome shotgun (WGS) entry which is preliminary data.</text>
</comment>
<accession>A0A7C8FW03</accession>
<evidence type="ECO:0000313" key="4">
    <source>
        <dbReference type="EMBL" id="KAB1643358.1"/>
    </source>
</evidence>
<dbReference type="SUPFAM" id="SSF52058">
    <property type="entry name" value="L domain-like"/>
    <property type="match status" value="1"/>
</dbReference>
<dbReference type="EMBL" id="WAJS01000028">
    <property type="protein sequence ID" value="KAB1643358.1"/>
    <property type="molecule type" value="Genomic_DNA"/>
</dbReference>
<dbReference type="Pfam" id="PF05593">
    <property type="entry name" value="RHS_repeat"/>
    <property type="match status" value="1"/>
</dbReference>
<dbReference type="Proteomes" id="UP000479639">
    <property type="component" value="Unassembled WGS sequence"/>
</dbReference>
<feature type="transmembrane region" description="Helical" evidence="2">
    <location>
        <begin position="63"/>
        <end position="89"/>
    </location>
</feature>
<reference evidence="4 5" key="1">
    <citation type="submission" date="2019-09" db="EMBL/GenBank/DDBJ databases">
        <title>Whole genome shotgun sequencing (WGS) of Ellagibacter isourolithinifaciens DSM 104140(T) and Adlercreutzia muris DSM 29508(T).</title>
        <authorList>
            <person name="Stoll D.A."/>
            <person name="Danylec N."/>
            <person name="Huch M."/>
        </authorList>
    </citation>
    <scope>NUCLEOTIDE SEQUENCE [LARGE SCALE GENOMIC DNA]</scope>
    <source>
        <strain evidence="4 5">DSM 29508</strain>
    </source>
</reference>
<keyword evidence="2" id="KW-1133">Transmembrane helix</keyword>
<keyword evidence="2" id="KW-0812">Transmembrane</keyword>
<dbReference type="Gene3D" id="2.180.10.10">
    <property type="entry name" value="RHS repeat-associated core"/>
    <property type="match status" value="1"/>
</dbReference>
<feature type="domain" description="Zinc-ribbon" evidence="3">
    <location>
        <begin position="5"/>
        <end position="26"/>
    </location>
</feature>
<organism evidence="4 5">
    <name type="scientific">Adlercreutzia muris</name>
    <dbReference type="NCBI Taxonomy" id="1796610"/>
    <lineage>
        <taxon>Bacteria</taxon>
        <taxon>Bacillati</taxon>
        <taxon>Actinomycetota</taxon>
        <taxon>Coriobacteriia</taxon>
        <taxon>Eggerthellales</taxon>
        <taxon>Eggerthellaceae</taxon>
        <taxon>Adlercreutzia</taxon>
    </lineage>
</organism>
<evidence type="ECO:0000313" key="5">
    <source>
        <dbReference type="Proteomes" id="UP000479639"/>
    </source>
</evidence>
<dbReference type="InterPro" id="IPR006530">
    <property type="entry name" value="YD"/>
</dbReference>
<feature type="compositionally biased region" description="Acidic residues" evidence="1">
    <location>
        <begin position="161"/>
        <end position="171"/>
    </location>
</feature>
<name>A0A7C8FW03_9ACTN</name>
<gene>
    <name evidence="4" type="ORF">F8D48_08860</name>
</gene>
<dbReference type="InterPro" id="IPR026870">
    <property type="entry name" value="Zinc_ribbon_dom"/>
</dbReference>
<sequence length="831" mass="90418">MATNCSQCGAPMPPDARFCGECGAALSAVVPVIQDAPTQEAPSVQPVVSAGGRASKKRSRRQVAIVGGVVGVLALTAGAVAILFATGFFGPHGLAINEEAFPDEVIRAAVIAQVDTDGDGELSAEEQQAVTGFVAGDGRVSFILNGEEVDPGAILGSAEGDSAEDTADEGENATVGEDASEKTGALEEGSDSESDADDGTDSVEEGRGEAAEGQTETPWGTEGFDAFPNLKTIVVRDAGLTELDLSVCPNVEYVDCRQNPLASLNLAGNANLTTLFCDDNVPLEGLDEAGLYFTDLIASAQELDTATEEVNDVWVVEYDTFGRPIRVNTWRGAERTYEYDEQGRLTGAQWDASDWEKYTYRDNGLLESCENFFTLDVDSKDTFRTAFGYDKDGRLAQTQMSHGDQGVIQRKSFKYDDGRPSACLFENGDANGSERGTFEFDESGRLVGARFYEEESGFQELSDDLIYEYDECGLLVYGNATRLWDSEYGGTDRHGEYNEQGHPLWARIVPGNPQASCVDFDYSCNIDGYVTRMHTYKPDYDRDIQLEISYIKMVGSLEDRPARRFVPQFSVGFGIDGHRNGGSAFTMGQEWGQDTASSLDATVQEVGPVQMVYQTMGLMPRTLSNPNELRLAAYDAEHWTDGLRIDEASLLFEPRTIEVSPDQPASMAGNHDIQTGDFCFDVPESWRDKVDIVYPGVGGSEFYSVEIILKDTPGAHIMSFAVGDLAHGDPGEFDIVVGYYPLDDGRFMSVTTSAWAAMLVDAIENNYQVSSAVTTEGQYQCLLDLVSGGSILYSDLVNTPYDPALIEYLMQSQKDYFSNEVVNRIELVQKG</sequence>
<evidence type="ECO:0000256" key="1">
    <source>
        <dbReference type="SAM" id="MobiDB-lite"/>
    </source>
</evidence>
<keyword evidence="2" id="KW-0472">Membrane</keyword>
<protein>
    <recommendedName>
        <fullName evidence="3">Zinc-ribbon domain-containing protein</fullName>
    </recommendedName>
</protein>
<dbReference type="RefSeq" id="WP_151431366.1">
    <property type="nucleotide sequence ID" value="NZ_JANJZI010000016.1"/>
</dbReference>
<feature type="compositionally biased region" description="Acidic residues" evidence="1">
    <location>
        <begin position="188"/>
        <end position="203"/>
    </location>
</feature>
<dbReference type="Pfam" id="PF13240">
    <property type="entry name" value="Zn_Ribbon_1"/>
    <property type="match status" value="1"/>
</dbReference>